<dbReference type="Proteomes" id="UP000601435">
    <property type="component" value="Unassembled WGS sequence"/>
</dbReference>
<proteinExistence type="predicted"/>
<comment type="caution">
    <text evidence="2">The sequence shown here is derived from an EMBL/GenBank/DDBJ whole genome shotgun (WGS) entry which is preliminary data.</text>
</comment>
<dbReference type="EMBL" id="CAJNJA010059474">
    <property type="protein sequence ID" value="CAE7867775.1"/>
    <property type="molecule type" value="Genomic_DNA"/>
</dbReference>
<evidence type="ECO:0000313" key="3">
    <source>
        <dbReference type="Proteomes" id="UP000601435"/>
    </source>
</evidence>
<feature type="non-terminal residue" evidence="2">
    <location>
        <position position="1"/>
    </location>
</feature>
<dbReference type="OrthoDB" id="446039at2759"/>
<name>A0A813AIZ2_9DINO</name>
<accession>A0A813AIZ2</accession>
<evidence type="ECO:0000313" key="2">
    <source>
        <dbReference type="EMBL" id="CAE7867775.1"/>
    </source>
</evidence>
<protein>
    <submittedName>
        <fullName evidence="2">Uncharacterized protein</fullName>
    </submittedName>
</protein>
<evidence type="ECO:0000256" key="1">
    <source>
        <dbReference type="SAM" id="MobiDB-lite"/>
    </source>
</evidence>
<organism evidence="2 3">
    <name type="scientific">Symbiodinium necroappetens</name>
    <dbReference type="NCBI Taxonomy" id="1628268"/>
    <lineage>
        <taxon>Eukaryota</taxon>
        <taxon>Sar</taxon>
        <taxon>Alveolata</taxon>
        <taxon>Dinophyceae</taxon>
        <taxon>Suessiales</taxon>
        <taxon>Symbiodiniaceae</taxon>
        <taxon>Symbiodinium</taxon>
    </lineage>
</organism>
<sequence>MVASTSGDAYGSEQRELALTASVASSENKGNRAHILQYEQLLSIQQDQHALAMERKDAEVAHLKVRLAALEGHLAPQDAVATAVQTKDEECALMMAAKHKELELLAALLQMREQQIEDLQSQCEESQLQLASCRASPGSATPLPGSHTAGRLDAADGQTRRE</sequence>
<dbReference type="AlphaFoldDB" id="A0A813AIZ2"/>
<feature type="region of interest" description="Disordered" evidence="1">
    <location>
        <begin position="132"/>
        <end position="162"/>
    </location>
</feature>
<keyword evidence="3" id="KW-1185">Reference proteome</keyword>
<gene>
    <name evidence="2" type="ORF">SNEC2469_LOCUS27864</name>
</gene>
<reference evidence="2" key="1">
    <citation type="submission" date="2021-02" db="EMBL/GenBank/DDBJ databases">
        <authorList>
            <person name="Dougan E. K."/>
            <person name="Rhodes N."/>
            <person name="Thang M."/>
            <person name="Chan C."/>
        </authorList>
    </citation>
    <scope>NUCLEOTIDE SEQUENCE</scope>
</reference>